<dbReference type="InterPro" id="IPR005762">
    <property type="entry name" value="MurD"/>
</dbReference>
<protein>
    <recommendedName>
        <fullName evidence="7 8">UDP-N-acetylmuramoylalanine--D-glutamate ligase</fullName>
        <ecNumber evidence="7 8">6.3.2.9</ecNumber>
    </recommendedName>
    <alternativeName>
        <fullName evidence="7">D-glutamic acid-adding enzyme</fullName>
    </alternativeName>
    <alternativeName>
        <fullName evidence="7">UDP-N-acetylmuramoyl-L-alanyl-D-glutamate synthetase</fullName>
    </alternativeName>
</protein>
<evidence type="ECO:0000313" key="11">
    <source>
        <dbReference type="EMBL" id="SKA72375.1"/>
    </source>
</evidence>
<gene>
    <name evidence="7" type="primary">murD</name>
    <name evidence="11" type="ORF">SAMN02745704_00364</name>
</gene>
<feature type="domain" description="Mur ligase C-terminal" evidence="9">
    <location>
        <begin position="301"/>
        <end position="412"/>
    </location>
</feature>
<evidence type="ECO:0000256" key="5">
    <source>
        <dbReference type="ARBA" id="ARBA00022741"/>
    </source>
</evidence>
<keyword evidence="5 7" id="KW-0547">Nucleotide-binding</keyword>
<dbReference type="InterPro" id="IPR036565">
    <property type="entry name" value="Mur-like_cat_sf"/>
</dbReference>
<name>A0A1T4W5Q9_9BACT</name>
<evidence type="ECO:0000256" key="1">
    <source>
        <dbReference type="ARBA" id="ARBA00004496"/>
    </source>
</evidence>
<evidence type="ECO:0000256" key="4">
    <source>
        <dbReference type="ARBA" id="ARBA00022598"/>
    </source>
</evidence>
<dbReference type="GO" id="GO:0008360">
    <property type="term" value="P:regulation of cell shape"/>
    <property type="evidence" value="ECO:0007669"/>
    <property type="project" value="UniProtKB-KW"/>
</dbReference>
<dbReference type="GO" id="GO:0005737">
    <property type="term" value="C:cytoplasm"/>
    <property type="evidence" value="ECO:0007669"/>
    <property type="project" value="UniProtKB-SubCell"/>
</dbReference>
<keyword evidence="6 7" id="KW-0067">ATP-binding</keyword>
<dbReference type="Gene3D" id="3.40.1190.10">
    <property type="entry name" value="Mur-like, catalytic domain"/>
    <property type="match status" value="1"/>
</dbReference>
<dbReference type="InterPro" id="IPR004101">
    <property type="entry name" value="Mur_ligase_C"/>
</dbReference>
<dbReference type="EC" id="6.3.2.9" evidence="7 8"/>
<comment type="pathway">
    <text evidence="2 7 8">Cell wall biogenesis; peptidoglycan biosynthesis.</text>
</comment>
<organism evidence="11 12">
    <name type="scientific">Paucidesulfovibrio gracilis DSM 16080</name>
    <dbReference type="NCBI Taxonomy" id="1121449"/>
    <lineage>
        <taxon>Bacteria</taxon>
        <taxon>Pseudomonadati</taxon>
        <taxon>Thermodesulfobacteriota</taxon>
        <taxon>Desulfovibrionia</taxon>
        <taxon>Desulfovibrionales</taxon>
        <taxon>Desulfovibrionaceae</taxon>
        <taxon>Paucidesulfovibrio</taxon>
    </lineage>
</organism>
<accession>A0A1T4W5Q9</accession>
<feature type="binding site" evidence="7">
    <location>
        <begin position="124"/>
        <end position="130"/>
    </location>
    <ligand>
        <name>ATP</name>
        <dbReference type="ChEBI" id="CHEBI:30616"/>
    </ligand>
</feature>
<keyword evidence="7 8" id="KW-0573">Peptidoglycan synthesis</keyword>
<comment type="subcellular location">
    <subcellularLocation>
        <location evidence="1 7 8">Cytoplasm</location>
    </subcellularLocation>
</comment>
<proteinExistence type="inferred from homology"/>
<dbReference type="EMBL" id="FUYC01000001">
    <property type="protein sequence ID" value="SKA72375.1"/>
    <property type="molecule type" value="Genomic_DNA"/>
</dbReference>
<evidence type="ECO:0000256" key="6">
    <source>
        <dbReference type="ARBA" id="ARBA00022840"/>
    </source>
</evidence>
<keyword evidence="7 8" id="KW-0133">Cell shape</keyword>
<dbReference type="OrthoDB" id="9809796at2"/>
<dbReference type="Pfam" id="PF21799">
    <property type="entry name" value="MurD-like_N"/>
    <property type="match status" value="1"/>
</dbReference>
<dbReference type="AlphaFoldDB" id="A0A1T4W5Q9"/>
<evidence type="ECO:0000259" key="10">
    <source>
        <dbReference type="Pfam" id="PF08245"/>
    </source>
</evidence>
<evidence type="ECO:0000256" key="2">
    <source>
        <dbReference type="ARBA" id="ARBA00004752"/>
    </source>
</evidence>
<feature type="domain" description="Mur ligase central" evidence="10">
    <location>
        <begin position="122"/>
        <end position="254"/>
    </location>
</feature>
<keyword evidence="7 8" id="KW-0131">Cell cycle</keyword>
<comment type="catalytic activity">
    <reaction evidence="7 8">
        <text>UDP-N-acetyl-alpha-D-muramoyl-L-alanine + D-glutamate + ATP = UDP-N-acetyl-alpha-D-muramoyl-L-alanyl-D-glutamate + ADP + phosphate + H(+)</text>
        <dbReference type="Rhea" id="RHEA:16429"/>
        <dbReference type="ChEBI" id="CHEBI:15378"/>
        <dbReference type="ChEBI" id="CHEBI:29986"/>
        <dbReference type="ChEBI" id="CHEBI:30616"/>
        <dbReference type="ChEBI" id="CHEBI:43474"/>
        <dbReference type="ChEBI" id="CHEBI:83898"/>
        <dbReference type="ChEBI" id="CHEBI:83900"/>
        <dbReference type="ChEBI" id="CHEBI:456216"/>
        <dbReference type="EC" id="6.3.2.9"/>
    </reaction>
</comment>
<keyword evidence="12" id="KW-1185">Reference proteome</keyword>
<keyword evidence="3 7" id="KW-0963">Cytoplasm</keyword>
<dbReference type="GO" id="GO:0071555">
    <property type="term" value="P:cell wall organization"/>
    <property type="evidence" value="ECO:0007669"/>
    <property type="project" value="UniProtKB-KW"/>
</dbReference>
<keyword evidence="7 8" id="KW-0961">Cell wall biogenesis/degradation</keyword>
<reference evidence="11 12" key="1">
    <citation type="submission" date="2017-02" db="EMBL/GenBank/DDBJ databases">
        <authorList>
            <person name="Peterson S.W."/>
        </authorList>
    </citation>
    <scope>NUCLEOTIDE SEQUENCE [LARGE SCALE GENOMIC DNA]</scope>
    <source>
        <strain evidence="11 12">DSM 16080</strain>
    </source>
</reference>
<keyword evidence="7 8" id="KW-0132">Cell division</keyword>
<sequence length="446" mass="48735">MNRLLEDIRNRELLQGRQTVVVGAGRSGRAASMLLEAMGARVLLVDSNPELTRADLDGLPKTVELEAGAHRPEQFRNAELVVLSPGVPVRRMADVLAHVPARKIVAELELASWFTEKPILAITGSNGKTTTTTLVGEMLRASGREVFVGGNIGTPLSEHLLEEKSADVMVLEVSSFQLQNVHLFHPRVAMLLNFSPNHLDYHADLEEYLTSKLNLFARMGGDDLAVLPRAMRDTLADRDFTNARKIWFGPEDEEAASFAAPHLPGEHNRSNIAAAWQMVRAMGVTPEQAQQALHTFHPLPHRQQPVAEVKGVNFVDDSKATTLDAVAAALRSCNGPVRLLLGGVFKGGDVRKELLPAMREHVVQVALFGAGREVFEPILKNEFPVTWHPDLEQAVRALHADAASGDVILLSPGTASFDLYKGYAARGDHFQRIARGLAKEMAGELP</sequence>
<dbReference type="HAMAP" id="MF_00639">
    <property type="entry name" value="MurD"/>
    <property type="match status" value="1"/>
</dbReference>
<dbReference type="GO" id="GO:0008764">
    <property type="term" value="F:UDP-N-acetylmuramoylalanine-D-glutamate ligase activity"/>
    <property type="evidence" value="ECO:0007669"/>
    <property type="project" value="UniProtKB-UniRule"/>
</dbReference>
<dbReference type="Pfam" id="PF08245">
    <property type="entry name" value="Mur_ligase_M"/>
    <property type="match status" value="1"/>
</dbReference>
<evidence type="ECO:0000313" key="12">
    <source>
        <dbReference type="Proteomes" id="UP000190027"/>
    </source>
</evidence>
<dbReference type="Pfam" id="PF02875">
    <property type="entry name" value="Mur_ligase_C"/>
    <property type="match status" value="1"/>
</dbReference>
<dbReference type="GO" id="GO:0005524">
    <property type="term" value="F:ATP binding"/>
    <property type="evidence" value="ECO:0007669"/>
    <property type="project" value="UniProtKB-UniRule"/>
</dbReference>
<dbReference type="SUPFAM" id="SSF51984">
    <property type="entry name" value="MurCD N-terminal domain"/>
    <property type="match status" value="1"/>
</dbReference>
<dbReference type="Gene3D" id="3.90.190.20">
    <property type="entry name" value="Mur ligase, C-terminal domain"/>
    <property type="match status" value="1"/>
</dbReference>
<dbReference type="STRING" id="1121449.SAMN02745704_00364"/>
<dbReference type="Gene3D" id="3.40.50.720">
    <property type="entry name" value="NAD(P)-binding Rossmann-like Domain"/>
    <property type="match status" value="1"/>
</dbReference>
<dbReference type="GO" id="GO:0009252">
    <property type="term" value="P:peptidoglycan biosynthetic process"/>
    <property type="evidence" value="ECO:0007669"/>
    <property type="project" value="UniProtKB-UniRule"/>
</dbReference>
<evidence type="ECO:0000256" key="7">
    <source>
        <dbReference type="HAMAP-Rule" id="MF_00639"/>
    </source>
</evidence>
<keyword evidence="4 7" id="KW-0436">Ligase</keyword>
<comment type="similarity">
    <text evidence="7">Belongs to the MurCDEF family.</text>
</comment>
<evidence type="ECO:0000259" key="9">
    <source>
        <dbReference type="Pfam" id="PF02875"/>
    </source>
</evidence>
<dbReference type="RefSeq" id="WP_144019050.1">
    <property type="nucleotide sequence ID" value="NZ_FUYC01000001.1"/>
</dbReference>
<comment type="function">
    <text evidence="7 8">Cell wall formation. Catalyzes the addition of glutamate to the nucleotide precursor UDP-N-acetylmuramoyl-L-alanine (UMA).</text>
</comment>
<dbReference type="InterPro" id="IPR013221">
    <property type="entry name" value="Mur_ligase_cen"/>
</dbReference>
<dbReference type="InterPro" id="IPR036615">
    <property type="entry name" value="Mur_ligase_C_dom_sf"/>
</dbReference>
<dbReference type="PANTHER" id="PTHR43692">
    <property type="entry name" value="UDP-N-ACETYLMURAMOYLALANINE--D-GLUTAMATE LIGASE"/>
    <property type="match status" value="1"/>
</dbReference>
<dbReference type="SUPFAM" id="SSF53244">
    <property type="entry name" value="MurD-like peptide ligases, peptide-binding domain"/>
    <property type="match status" value="1"/>
</dbReference>
<dbReference type="PANTHER" id="PTHR43692:SF1">
    <property type="entry name" value="UDP-N-ACETYLMURAMOYLALANINE--D-GLUTAMATE LIGASE"/>
    <property type="match status" value="1"/>
</dbReference>
<dbReference type="UniPathway" id="UPA00219"/>
<dbReference type="Proteomes" id="UP000190027">
    <property type="component" value="Unassembled WGS sequence"/>
</dbReference>
<evidence type="ECO:0000256" key="3">
    <source>
        <dbReference type="ARBA" id="ARBA00022490"/>
    </source>
</evidence>
<evidence type="ECO:0000256" key="8">
    <source>
        <dbReference type="RuleBase" id="RU003664"/>
    </source>
</evidence>
<dbReference type="NCBIfam" id="TIGR01087">
    <property type="entry name" value="murD"/>
    <property type="match status" value="1"/>
</dbReference>
<dbReference type="GO" id="GO:0051301">
    <property type="term" value="P:cell division"/>
    <property type="evidence" value="ECO:0007669"/>
    <property type="project" value="UniProtKB-KW"/>
</dbReference>
<dbReference type="SUPFAM" id="SSF53623">
    <property type="entry name" value="MurD-like peptide ligases, catalytic domain"/>
    <property type="match status" value="1"/>
</dbReference>